<organism evidence="2 3">
    <name type="scientific">Platanthera guangdongensis</name>
    <dbReference type="NCBI Taxonomy" id="2320717"/>
    <lineage>
        <taxon>Eukaryota</taxon>
        <taxon>Viridiplantae</taxon>
        <taxon>Streptophyta</taxon>
        <taxon>Embryophyta</taxon>
        <taxon>Tracheophyta</taxon>
        <taxon>Spermatophyta</taxon>
        <taxon>Magnoliopsida</taxon>
        <taxon>Liliopsida</taxon>
        <taxon>Asparagales</taxon>
        <taxon>Orchidaceae</taxon>
        <taxon>Orchidoideae</taxon>
        <taxon>Orchideae</taxon>
        <taxon>Orchidinae</taxon>
        <taxon>Platanthera</taxon>
    </lineage>
</organism>
<dbReference type="EMBL" id="JBBWWR010000006">
    <property type="protein sequence ID" value="KAK8965269.1"/>
    <property type="molecule type" value="Genomic_DNA"/>
</dbReference>
<reference evidence="2 3" key="1">
    <citation type="journal article" date="2022" name="Nat. Plants">
        <title>Genomes of leafy and leafless Platanthera orchids illuminate the evolution of mycoheterotrophy.</title>
        <authorList>
            <person name="Li M.H."/>
            <person name="Liu K.W."/>
            <person name="Li Z."/>
            <person name="Lu H.C."/>
            <person name="Ye Q.L."/>
            <person name="Zhang D."/>
            <person name="Wang J.Y."/>
            <person name="Li Y.F."/>
            <person name="Zhong Z.M."/>
            <person name="Liu X."/>
            <person name="Yu X."/>
            <person name="Liu D.K."/>
            <person name="Tu X.D."/>
            <person name="Liu B."/>
            <person name="Hao Y."/>
            <person name="Liao X.Y."/>
            <person name="Jiang Y.T."/>
            <person name="Sun W.H."/>
            <person name="Chen J."/>
            <person name="Chen Y.Q."/>
            <person name="Ai Y."/>
            <person name="Zhai J.W."/>
            <person name="Wu S.S."/>
            <person name="Zhou Z."/>
            <person name="Hsiao Y.Y."/>
            <person name="Wu W.L."/>
            <person name="Chen Y.Y."/>
            <person name="Lin Y.F."/>
            <person name="Hsu J.L."/>
            <person name="Li C.Y."/>
            <person name="Wang Z.W."/>
            <person name="Zhao X."/>
            <person name="Zhong W.Y."/>
            <person name="Ma X.K."/>
            <person name="Ma L."/>
            <person name="Huang J."/>
            <person name="Chen G.Z."/>
            <person name="Huang M.Z."/>
            <person name="Huang L."/>
            <person name="Peng D.H."/>
            <person name="Luo Y.B."/>
            <person name="Zou S.Q."/>
            <person name="Chen S.P."/>
            <person name="Lan S."/>
            <person name="Tsai W.C."/>
            <person name="Van de Peer Y."/>
            <person name="Liu Z.J."/>
        </authorList>
    </citation>
    <scope>NUCLEOTIDE SEQUENCE [LARGE SCALE GENOMIC DNA]</scope>
    <source>
        <strain evidence="2">Lor288</strain>
    </source>
</reference>
<sequence>MKSSSGFIISISASTPKLDVDNRISLRNYYRIAKNLIKQADIYREENNIIDLYVMLLRFSSLITETIPYHRDYQGSLQVERLLFKKKLLHVMSELEALKPKVQQCLEGLNHQRRSLVSKWSQNYQNTSVDNSLERLSVRNQNLKGDSRQQRWRRQRMAGGRDECGAGCNGARVAVT</sequence>
<keyword evidence="3" id="KW-1185">Reference proteome</keyword>
<proteinExistence type="predicted"/>
<name>A0ABR2MNW2_9ASPA</name>
<dbReference type="PANTHER" id="PTHR12947:SF19">
    <property type="entry name" value="AMSH-LIKE UBIQUITIN THIOESTERASE 1"/>
    <property type="match status" value="1"/>
</dbReference>
<feature type="domain" description="USP8 dimerisation" evidence="1">
    <location>
        <begin position="11"/>
        <end position="103"/>
    </location>
</feature>
<dbReference type="PANTHER" id="PTHR12947">
    <property type="entry name" value="AMSH-LIKE PROTEASE"/>
    <property type="match status" value="1"/>
</dbReference>
<evidence type="ECO:0000259" key="1">
    <source>
        <dbReference type="Pfam" id="PF08969"/>
    </source>
</evidence>
<protein>
    <submittedName>
        <fullName evidence="2">AMSH-like ubiquitin thioesterase 3</fullName>
    </submittedName>
</protein>
<comment type="caution">
    <text evidence="2">The sequence shown here is derived from an EMBL/GenBank/DDBJ whole genome shotgun (WGS) entry which is preliminary data.</text>
</comment>
<dbReference type="SUPFAM" id="SSF140856">
    <property type="entry name" value="USP8 N-terminal domain-like"/>
    <property type="match status" value="1"/>
</dbReference>
<gene>
    <name evidence="2" type="primary">AMSH3</name>
    <name evidence="2" type="ORF">KSP40_PGU005915</name>
</gene>
<evidence type="ECO:0000313" key="3">
    <source>
        <dbReference type="Proteomes" id="UP001412067"/>
    </source>
</evidence>
<dbReference type="Pfam" id="PF08969">
    <property type="entry name" value="USP8_dimer"/>
    <property type="match status" value="1"/>
</dbReference>
<dbReference type="Gene3D" id="1.20.58.80">
    <property type="entry name" value="Phosphotransferase system, lactose/cellobiose-type IIA subunit"/>
    <property type="match status" value="1"/>
</dbReference>
<accession>A0ABR2MNW2</accession>
<dbReference type="InterPro" id="IPR015063">
    <property type="entry name" value="USP8_dimer"/>
</dbReference>
<evidence type="ECO:0000313" key="2">
    <source>
        <dbReference type="EMBL" id="KAK8965269.1"/>
    </source>
</evidence>
<dbReference type="Proteomes" id="UP001412067">
    <property type="component" value="Unassembled WGS sequence"/>
</dbReference>